<evidence type="ECO:0000313" key="1">
    <source>
        <dbReference type="EMBL" id="MSR91265.1"/>
    </source>
</evidence>
<evidence type="ECO:0000313" key="2">
    <source>
        <dbReference type="Proteomes" id="UP000460287"/>
    </source>
</evidence>
<dbReference type="RefSeq" id="WP_154531155.1">
    <property type="nucleotide sequence ID" value="NZ_VULX01000009.1"/>
</dbReference>
<gene>
    <name evidence="1" type="ORF">FYJ33_07530</name>
</gene>
<protein>
    <submittedName>
        <fullName evidence="1">Uncharacterized protein</fullName>
    </submittedName>
</protein>
<accession>A0A7X2MZ38</accession>
<reference evidence="1 2" key="1">
    <citation type="submission" date="2019-08" db="EMBL/GenBank/DDBJ databases">
        <title>In-depth cultivation of the pig gut microbiome towards novel bacterial diversity and tailored functional studies.</title>
        <authorList>
            <person name="Wylensek D."/>
            <person name="Hitch T.C.A."/>
            <person name="Clavel T."/>
        </authorList>
    </citation>
    <scope>NUCLEOTIDE SEQUENCE [LARGE SCALE GENOMIC DNA]</scope>
    <source>
        <strain evidence="1 2">WCA-383-APC-5B</strain>
    </source>
</reference>
<organism evidence="1 2">
    <name type="scientific">Inconstantimicrobium porci</name>
    <dbReference type="NCBI Taxonomy" id="2652291"/>
    <lineage>
        <taxon>Bacteria</taxon>
        <taxon>Bacillati</taxon>
        <taxon>Bacillota</taxon>
        <taxon>Clostridia</taxon>
        <taxon>Eubacteriales</taxon>
        <taxon>Clostridiaceae</taxon>
        <taxon>Inconstantimicrobium</taxon>
    </lineage>
</organism>
<dbReference type="EMBL" id="VULX01000009">
    <property type="protein sequence ID" value="MSR91265.1"/>
    <property type="molecule type" value="Genomic_DNA"/>
</dbReference>
<name>A0A7X2MZ38_9CLOT</name>
<proteinExistence type="predicted"/>
<keyword evidence="2" id="KW-1185">Reference proteome</keyword>
<dbReference type="Proteomes" id="UP000460287">
    <property type="component" value="Unassembled WGS sequence"/>
</dbReference>
<sequence length="134" mass="15403">MSEITPYNNYIVVTPNGDIAGFREINDARNFVSGYYIGKVEEMSDDFSVVYSDYVTDPMQTTEAICTSLGAYEGECVIYDLDSLIENIQKSDYFEEEKVELISKLMDKQIDINVNDYQIDKIFTETTVIPRTER</sequence>
<comment type="caution">
    <text evidence="1">The sequence shown here is derived from an EMBL/GenBank/DDBJ whole genome shotgun (WGS) entry which is preliminary data.</text>
</comment>
<dbReference type="AlphaFoldDB" id="A0A7X2MZ38"/>